<keyword evidence="5 7" id="KW-0472">Membrane</keyword>
<dbReference type="InterPro" id="IPR036942">
    <property type="entry name" value="Beta-barrel_TonB_sf"/>
</dbReference>
<accession>A0ABT6RFF0</accession>
<keyword evidence="3 7" id="KW-1134">Transmembrane beta strand</keyword>
<comment type="similarity">
    <text evidence="7">Belongs to the TonB-dependent receptor family.</text>
</comment>
<evidence type="ECO:0000256" key="3">
    <source>
        <dbReference type="ARBA" id="ARBA00022452"/>
    </source>
</evidence>
<dbReference type="InterPro" id="IPR008969">
    <property type="entry name" value="CarboxyPept-like_regulatory"/>
</dbReference>
<evidence type="ECO:0000256" key="5">
    <source>
        <dbReference type="ARBA" id="ARBA00023136"/>
    </source>
</evidence>
<dbReference type="PROSITE" id="PS52016">
    <property type="entry name" value="TONB_DEPENDENT_REC_3"/>
    <property type="match status" value="1"/>
</dbReference>
<proteinExistence type="inferred from homology"/>
<reference evidence="9 10" key="1">
    <citation type="submission" date="2023-05" db="EMBL/GenBank/DDBJ databases">
        <title>Genome sequence of Pinibacter sp. MAH-24.</title>
        <authorList>
            <person name="Huq M.A."/>
        </authorList>
    </citation>
    <scope>NUCLEOTIDE SEQUENCE [LARGE SCALE GENOMIC DNA]</scope>
    <source>
        <strain evidence="9 10">MAH-24</strain>
    </source>
</reference>
<dbReference type="SUPFAM" id="SSF49464">
    <property type="entry name" value="Carboxypeptidase regulatory domain-like"/>
    <property type="match status" value="1"/>
</dbReference>
<keyword evidence="10" id="KW-1185">Reference proteome</keyword>
<dbReference type="EMBL" id="JASBRG010000007">
    <property type="protein sequence ID" value="MDI3321282.1"/>
    <property type="molecule type" value="Genomic_DNA"/>
</dbReference>
<name>A0ABT6RFF0_9BACT</name>
<dbReference type="InterPro" id="IPR037066">
    <property type="entry name" value="Plug_dom_sf"/>
</dbReference>
<dbReference type="InterPro" id="IPR023996">
    <property type="entry name" value="TonB-dep_OMP_SusC/RagA"/>
</dbReference>
<evidence type="ECO:0000313" key="9">
    <source>
        <dbReference type="EMBL" id="MDI3321282.1"/>
    </source>
</evidence>
<evidence type="ECO:0000256" key="6">
    <source>
        <dbReference type="ARBA" id="ARBA00023237"/>
    </source>
</evidence>
<dbReference type="Gene3D" id="2.40.170.20">
    <property type="entry name" value="TonB-dependent receptor, beta-barrel domain"/>
    <property type="match status" value="1"/>
</dbReference>
<dbReference type="NCBIfam" id="TIGR04057">
    <property type="entry name" value="SusC_RagA_signa"/>
    <property type="match status" value="1"/>
</dbReference>
<sequence>MLTMLCLLTISAQSQQVNSVRGQVKDEKDNPIAGASIVAKNDKTSFTAGAQSDTSGIFQFLKLPAGGPYTFTVSAIGYETQTLSGYIVQQDAKMSLLVKLVSKATALEQIVVVGYGTQKKVDLTGAVAVVDKADIVNKPVPNIMASMQGLLPGVQITRSNGKPGDEGYDIRIRGFSSANDTKALILVDGMEMDMNLLNPDDIESISILKDAAAASIYGARAAAGVVLVTTKKGSGGRTNINFNSYYGLNITARQPQRLSSWDEQTLINESRVNSGAAPEFTDEQIQWLRNRNFDYRPNMSNNPTGSPNALRWDYYDNINWVKEGMKQQSSMQNYSLSISGGKKELNYLLSGGYYTREGVIKYGPDQNDRYNLRLNVNGELNKYMSLSVNASYAGSFIAENSYGVGNVIERLYRIRTRQPIYVPAEDKTGSIYNGDLQVNPIDLEKNSGVTNKNYQAFTGIGNLAIKNLAKGLVINVVGSRLMDNYDERSEKRSLYWYGMTTSNVRFNANVPNSLSKKKNNGWHNNLQAYATYNASIKNDHHFKLMGGYSYEEYRKDEMSAGANTMPTNDFYSLNYGDLTTKTNSDLVETWAMESYFGRFNYDFRDKYLFEANLRYDGSTRLDPSNRWGAFPSFSAGWKISNENFMRNVSFIDNLKLRASWGQLGNGAVLGLYDYVALLNSGNSLSFNDQKTPYYYQSTMPSKNKTWEIVQTSDVGLDVAFLRNRLNVTADYYIKRNKNMLATLQLPSLIGVDVSSSNVGELKSWGWEFDIRWKDQFRNGSYSIGFNIADNENELAKYDGKNSIGNGGVVNLLQGYALNTIWGYKTDGYFQQPEDYAKYGITKTGQPANVGPGDVKYLDLNGDKVVNAGGGTPQNPGDLVYLGTTNARYTFGFNLGATWKNFDFSCFFQGVGKRNFLIDANTLNPLNASSNMPWTIMMDRWTPDNRNALFPRTYASNNFNFDPSDKWVQNGSYIRLKNIQIGYNVPVKRKFFQSIRAYVSGQDLWEYTKVLNVFDPEVSNNVNANTYPFYRVVSFGLNVGF</sequence>
<protein>
    <submittedName>
        <fullName evidence="9">TonB-dependent receptor</fullName>
    </submittedName>
</protein>
<keyword evidence="9" id="KW-0675">Receptor</keyword>
<dbReference type="Gene3D" id="2.60.40.1120">
    <property type="entry name" value="Carboxypeptidase-like, regulatory domain"/>
    <property type="match status" value="1"/>
</dbReference>
<dbReference type="Pfam" id="PF13620">
    <property type="entry name" value="CarboxypepD_reg"/>
    <property type="match status" value="1"/>
</dbReference>
<evidence type="ECO:0000256" key="4">
    <source>
        <dbReference type="ARBA" id="ARBA00022692"/>
    </source>
</evidence>
<dbReference type="InterPro" id="IPR012910">
    <property type="entry name" value="Plug_dom"/>
</dbReference>
<dbReference type="Gene3D" id="2.170.130.10">
    <property type="entry name" value="TonB-dependent receptor, plug domain"/>
    <property type="match status" value="1"/>
</dbReference>
<keyword evidence="2 7" id="KW-0813">Transport</keyword>
<keyword evidence="6 7" id="KW-0998">Cell outer membrane</keyword>
<gene>
    <name evidence="9" type="ORF">QJ048_15915</name>
</gene>
<dbReference type="InterPro" id="IPR039426">
    <property type="entry name" value="TonB-dep_rcpt-like"/>
</dbReference>
<evidence type="ECO:0000256" key="2">
    <source>
        <dbReference type="ARBA" id="ARBA00022448"/>
    </source>
</evidence>
<dbReference type="NCBIfam" id="TIGR04056">
    <property type="entry name" value="OMP_RagA_SusC"/>
    <property type="match status" value="1"/>
</dbReference>
<organism evidence="9 10">
    <name type="scientific">Pinibacter soli</name>
    <dbReference type="NCBI Taxonomy" id="3044211"/>
    <lineage>
        <taxon>Bacteria</taxon>
        <taxon>Pseudomonadati</taxon>
        <taxon>Bacteroidota</taxon>
        <taxon>Chitinophagia</taxon>
        <taxon>Chitinophagales</taxon>
        <taxon>Chitinophagaceae</taxon>
        <taxon>Pinibacter</taxon>
    </lineage>
</organism>
<feature type="domain" description="TonB-dependent receptor plug" evidence="8">
    <location>
        <begin position="120"/>
        <end position="225"/>
    </location>
</feature>
<evidence type="ECO:0000259" key="8">
    <source>
        <dbReference type="Pfam" id="PF07715"/>
    </source>
</evidence>
<evidence type="ECO:0000313" key="10">
    <source>
        <dbReference type="Proteomes" id="UP001226434"/>
    </source>
</evidence>
<evidence type="ECO:0000256" key="7">
    <source>
        <dbReference type="PROSITE-ProRule" id="PRU01360"/>
    </source>
</evidence>
<keyword evidence="4 7" id="KW-0812">Transmembrane</keyword>
<dbReference type="InterPro" id="IPR023997">
    <property type="entry name" value="TonB-dep_OMP_SusC/RagA_CS"/>
</dbReference>
<evidence type="ECO:0000256" key="1">
    <source>
        <dbReference type="ARBA" id="ARBA00004571"/>
    </source>
</evidence>
<comment type="caution">
    <text evidence="9">The sequence shown here is derived from an EMBL/GenBank/DDBJ whole genome shotgun (WGS) entry which is preliminary data.</text>
</comment>
<comment type="subcellular location">
    <subcellularLocation>
        <location evidence="1 7">Cell outer membrane</location>
        <topology evidence="1 7">Multi-pass membrane protein</topology>
    </subcellularLocation>
</comment>
<dbReference type="SUPFAM" id="SSF56935">
    <property type="entry name" value="Porins"/>
    <property type="match status" value="1"/>
</dbReference>
<dbReference type="Proteomes" id="UP001226434">
    <property type="component" value="Unassembled WGS sequence"/>
</dbReference>
<dbReference type="Pfam" id="PF07715">
    <property type="entry name" value="Plug"/>
    <property type="match status" value="1"/>
</dbReference>